<dbReference type="CDD" id="cd00082">
    <property type="entry name" value="HisKA"/>
    <property type="match status" value="1"/>
</dbReference>
<dbReference type="Gene3D" id="1.10.287.130">
    <property type="match status" value="1"/>
</dbReference>
<dbReference type="PROSITE" id="PS50112">
    <property type="entry name" value="PAS"/>
    <property type="match status" value="1"/>
</dbReference>
<keyword evidence="15" id="KW-1185">Reference proteome</keyword>
<evidence type="ECO:0000256" key="4">
    <source>
        <dbReference type="ARBA" id="ARBA00022679"/>
    </source>
</evidence>
<feature type="domain" description="PAC" evidence="13">
    <location>
        <begin position="29"/>
        <end position="79"/>
    </location>
</feature>
<evidence type="ECO:0000259" key="12">
    <source>
        <dbReference type="PROSITE" id="PS50112"/>
    </source>
</evidence>
<dbReference type="SUPFAM" id="SSF55874">
    <property type="entry name" value="ATPase domain of HSP90 chaperone/DNA topoisomerase II/histidine kinase"/>
    <property type="match status" value="1"/>
</dbReference>
<dbReference type="SUPFAM" id="SSF47384">
    <property type="entry name" value="Homodimeric domain of signal transducing histidine kinase"/>
    <property type="match status" value="1"/>
</dbReference>
<keyword evidence="4" id="KW-0808">Transferase</keyword>
<evidence type="ECO:0000259" key="11">
    <source>
        <dbReference type="PROSITE" id="PS50109"/>
    </source>
</evidence>
<dbReference type="Pfam" id="PF02518">
    <property type="entry name" value="HATPase_c"/>
    <property type="match status" value="1"/>
</dbReference>
<dbReference type="SMART" id="SM00387">
    <property type="entry name" value="HATPase_c"/>
    <property type="match status" value="1"/>
</dbReference>
<evidence type="ECO:0000256" key="8">
    <source>
        <dbReference type="ARBA" id="ARBA00023012"/>
    </source>
</evidence>
<evidence type="ECO:0000256" key="1">
    <source>
        <dbReference type="ARBA" id="ARBA00000085"/>
    </source>
</evidence>
<dbReference type="InterPro" id="IPR005467">
    <property type="entry name" value="His_kinase_dom"/>
</dbReference>
<dbReference type="InterPro" id="IPR013767">
    <property type="entry name" value="PAS_fold"/>
</dbReference>
<name>A0A512DQM7_9PROT</name>
<dbReference type="EMBL" id="BJYZ01000013">
    <property type="protein sequence ID" value="GEO38791.1"/>
    <property type="molecule type" value="Genomic_DNA"/>
</dbReference>
<dbReference type="InterPro" id="IPR003661">
    <property type="entry name" value="HisK_dim/P_dom"/>
</dbReference>
<dbReference type="PRINTS" id="PR00344">
    <property type="entry name" value="BCTRLSENSOR"/>
</dbReference>
<keyword evidence="8" id="KW-0902">Two-component regulatory system</keyword>
<dbReference type="Pfam" id="PF00512">
    <property type="entry name" value="HisKA"/>
    <property type="match status" value="1"/>
</dbReference>
<evidence type="ECO:0000256" key="9">
    <source>
        <dbReference type="ARBA" id="ARBA00059827"/>
    </source>
</evidence>
<gene>
    <name evidence="14" type="primary">fixL_1</name>
    <name evidence="14" type="ORF">SAE02_29390</name>
</gene>
<protein>
    <recommendedName>
        <fullName evidence="10">Sensor protein FixL</fullName>
        <ecNumber evidence="2">2.7.13.3</ecNumber>
    </recommendedName>
</protein>
<dbReference type="InterPro" id="IPR004358">
    <property type="entry name" value="Sig_transdc_His_kin-like_C"/>
</dbReference>
<proteinExistence type="predicted"/>
<comment type="caution">
    <text evidence="14">The sequence shown here is derived from an EMBL/GenBank/DDBJ whole genome shotgun (WGS) entry which is preliminary data.</text>
</comment>
<evidence type="ECO:0000256" key="3">
    <source>
        <dbReference type="ARBA" id="ARBA00022553"/>
    </source>
</evidence>
<dbReference type="Proteomes" id="UP000321523">
    <property type="component" value="Unassembled WGS sequence"/>
</dbReference>
<dbReference type="PANTHER" id="PTHR43065:SF10">
    <property type="entry name" value="PEROXIDE STRESS-ACTIVATED HISTIDINE KINASE MAK3"/>
    <property type="match status" value="1"/>
</dbReference>
<sequence>MLMPAPYQEEHDTYLRNYHETGHRRIIGIGREVHGRRKDGTVFPLELSVGEAGSGDGKVFIGILRDITQRKQFENDLLERKARLTSILETVPDAIIVIDDLGTIESFSPAAERLFGYSSTDVVGRNVSILMPAPYRAAHDGYMDHYLTTGEKRIIGIGRVVVGKRADGATFPMDLAVGEVNLGGRRLFTGFVRDLTEHQHAEKRLQDLQSELLHVSRFSAMGQMSSTLAHELNQPLTAITNYVKACRRMMDAAETKPSPKVLETMDKAVAQAVRAGQIIRRMRDFIEKGQTDRTLEAINKVVEEASALALVGAKQENIRVNFQLAPNAPPVWIDRIQIQQVVLNLVRNAMEALIQSPVRDLTIGTAAAYDDMVEVTVSDTGPGLAPVVAANLFQPFITTKQKGMGLGLSISRSIIDAHGGRLWATPNPDGGVTFHFTVETARPENHDDDTC</sequence>
<dbReference type="Pfam" id="PF00989">
    <property type="entry name" value="PAS"/>
    <property type="match status" value="1"/>
</dbReference>
<dbReference type="CDD" id="cd00130">
    <property type="entry name" value="PAS"/>
    <property type="match status" value="1"/>
</dbReference>
<dbReference type="InterPro" id="IPR000700">
    <property type="entry name" value="PAS-assoc_C"/>
</dbReference>
<keyword evidence="7" id="KW-0067">ATP-binding</keyword>
<comment type="function">
    <text evidence="9">Putative oxygen sensor; modulates the activity of FixJ, a transcriptional activator of nitrogen fixation fixK gene. FixL probably acts as a kinase that phosphorylates FixJ.</text>
</comment>
<dbReference type="Gene3D" id="3.30.450.20">
    <property type="entry name" value="PAS domain"/>
    <property type="match status" value="2"/>
</dbReference>
<evidence type="ECO:0000259" key="13">
    <source>
        <dbReference type="PROSITE" id="PS50113"/>
    </source>
</evidence>
<reference evidence="14 15" key="1">
    <citation type="submission" date="2019-07" db="EMBL/GenBank/DDBJ databases">
        <title>Whole genome shotgun sequence of Skermanella aerolata NBRC 106429.</title>
        <authorList>
            <person name="Hosoyama A."/>
            <person name="Uohara A."/>
            <person name="Ohji S."/>
            <person name="Ichikawa N."/>
        </authorList>
    </citation>
    <scope>NUCLEOTIDE SEQUENCE [LARGE SCALE GENOMIC DNA]</scope>
    <source>
        <strain evidence="14 15">NBRC 106429</strain>
    </source>
</reference>
<evidence type="ECO:0000256" key="7">
    <source>
        <dbReference type="ARBA" id="ARBA00022840"/>
    </source>
</evidence>
<dbReference type="InterPro" id="IPR035965">
    <property type="entry name" value="PAS-like_dom_sf"/>
</dbReference>
<evidence type="ECO:0000313" key="14">
    <source>
        <dbReference type="EMBL" id="GEO38791.1"/>
    </source>
</evidence>
<dbReference type="GO" id="GO:0005524">
    <property type="term" value="F:ATP binding"/>
    <property type="evidence" value="ECO:0007669"/>
    <property type="project" value="UniProtKB-KW"/>
</dbReference>
<dbReference type="InterPro" id="IPR000014">
    <property type="entry name" value="PAS"/>
</dbReference>
<evidence type="ECO:0000256" key="2">
    <source>
        <dbReference type="ARBA" id="ARBA00012438"/>
    </source>
</evidence>
<evidence type="ECO:0000256" key="5">
    <source>
        <dbReference type="ARBA" id="ARBA00022741"/>
    </source>
</evidence>
<dbReference type="SMART" id="SM00091">
    <property type="entry name" value="PAS"/>
    <property type="match status" value="1"/>
</dbReference>
<dbReference type="AlphaFoldDB" id="A0A512DQM7"/>
<dbReference type="Gene3D" id="6.10.250.2580">
    <property type="match status" value="1"/>
</dbReference>
<evidence type="ECO:0000256" key="6">
    <source>
        <dbReference type="ARBA" id="ARBA00022777"/>
    </source>
</evidence>
<evidence type="ECO:0000256" key="10">
    <source>
        <dbReference type="ARBA" id="ARBA00070616"/>
    </source>
</evidence>
<dbReference type="PROSITE" id="PS50113">
    <property type="entry name" value="PAC"/>
    <property type="match status" value="1"/>
</dbReference>
<dbReference type="GO" id="GO:0006355">
    <property type="term" value="P:regulation of DNA-templated transcription"/>
    <property type="evidence" value="ECO:0007669"/>
    <property type="project" value="InterPro"/>
</dbReference>
<keyword evidence="6" id="KW-0418">Kinase</keyword>
<dbReference type="EC" id="2.7.13.3" evidence="2"/>
<dbReference type="InterPro" id="IPR036890">
    <property type="entry name" value="HATPase_C_sf"/>
</dbReference>
<dbReference type="PROSITE" id="PS50109">
    <property type="entry name" value="HIS_KIN"/>
    <property type="match status" value="1"/>
</dbReference>
<dbReference type="FunFam" id="3.30.450.20:FF:000060">
    <property type="entry name" value="Sensor protein FixL"/>
    <property type="match status" value="1"/>
</dbReference>
<dbReference type="GO" id="GO:0000155">
    <property type="term" value="F:phosphorelay sensor kinase activity"/>
    <property type="evidence" value="ECO:0007669"/>
    <property type="project" value="InterPro"/>
</dbReference>
<evidence type="ECO:0000313" key="15">
    <source>
        <dbReference type="Proteomes" id="UP000321523"/>
    </source>
</evidence>
<keyword evidence="3" id="KW-0597">Phosphoprotein</keyword>
<dbReference type="InterPro" id="IPR003594">
    <property type="entry name" value="HATPase_dom"/>
</dbReference>
<feature type="domain" description="Histidine kinase" evidence="11">
    <location>
        <begin position="227"/>
        <end position="442"/>
    </location>
</feature>
<organism evidence="14 15">
    <name type="scientific">Skermanella aerolata</name>
    <dbReference type="NCBI Taxonomy" id="393310"/>
    <lineage>
        <taxon>Bacteria</taxon>
        <taxon>Pseudomonadati</taxon>
        <taxon>Pseudomonadota</taxon>
        <taxon>Alphaproteobacteria</taxon>
        <taxon>Rhodospirillales</taxon>
        <taxon>Azospirillaceae</taxon>
        <taxon>Skermanella</taxon>
    </lineage>
</organism>
<dbReference type="SUPFAM" id="SSF55785">
    <property type="entry name" value="PYP-like sensor domain (PAS domain)"/>
    <property type="match status" value="2"/>
</dbReference>
<dbReference type="NCBIfam" id="TIGR00229">
    <property type="entry name" value="sensory_box"/>
    <property type="match status" value="2"/>
</dbReference>
<dbReference type="Gene3D" id="3.30.565.10">
    <property type="entry name" value="Histidine kinase-like ATPase, C-terminal domain"/>
    <property type="match status" value="1"/>
</dbReference>
<keyword evidence="5" id="KW-0547">Nucleotide-binding</keyword>
<dbReference type="Pfam" id="PF13426">
    <property type="entry name" value="PAS_9"/>
    <property type="match status" value="1"/>
</dbReference>
<accession>A0A512DQM7</accession>
<dbReference type="PANTHER" id="PTHR43065">
    <property type="entry name" value="SENSOR HISTIDINE KINASE"/>
    <property type="match status" value="1"/>
</dbReference>
<comment type="catalytic activity">
    <reaction evidence="1">
        <text>ATP + protein L-histidine = ADP + protein N-phospho-L-histidine.</text>
        <dbReference type="EC" id="2.7.13.3"/>
    </reaction>
</comment>
<dbReference type="SMART" id="SM00388">
    <property type="entry name" value="HisKA"/>
    <property type="match status" value="1"/>
</dbReference>
<dbReference type="InterPro" id="IPR036097">
    <property type="entry name" value="HisK_dim/P_sf"/>
</dbReference>
<feature type="domain" description="PAS" evidence="12">
    <location>
        <begin position="80"/>
        <end position="150"/>
    </location>
</feature>